<dbReference type="PANTHER" id="PTHR31050:SF7">
    <property type="entry name" value="DUF1262 FAMILY PROTEIN"/>
    <property type="match status" value="1"/>
</dbReference>
<name>A0AAN9JRR8_CLITE</name>
<dbReference type="PANTHER" id="PTHR31050">
    <property type="entry name" value="OS08G0413200 PROTEIN"/>
    <property type="match status" value="1"/>
</dbReference>
<reference evidence="1 2" key="1">
    <citation type="submission" date="2024-01" db="EMBL/GenBank/DDBJ databases">
        <title>The genomes of 5 underutilized Papilionoideae crops provide insights into root nodulation and disease resistance.</title>
        <authorList>
            <person name="Yuan L."/>
        </authorList>
    </citation>
    <scope>NUCLEOTIDE SEQUENCE [LARGE SCALE GENOMIC DNA]</scope>
    <source>
        <strain evidence="1">LY-2023</strain>
        <tissue evidence="1">Leaf</tissue>
    </source>
</reference>
<sequence length="251" mass="29065">MEIAASSRSPRWPAKAWVMTNMEQEATRLKITGPTMCHRRVTDSKQSEALGSNDSLRSKLPNFNFPLSIDRSESVAVGKWYCLFMFVKEGMKLKKQMKKSVFYELTLLQSWEKIFSKENGDSGEETNVLVDVIVQTQVAKVVGKEAVWDENGVDENRVVWFKGFNDVGAESVGLSVEIVEGMKWEQEKVGWIAGNGRQVRVERVEEFGGINKWRKFGCYVLVETFVFKRMDGRWVLTYDFRHTHQIRYKWV</sequence>
<keyword evidence="2" id="KW-1185">Reference proteome</keyword>
<evidence type="ECO:0000313" key="2">
    <source>
        <dbReference type="Proteomes" id="UP001359559"/>
    </source>
</evidence>
<organism evidence="1 2">
    <name type="scientific">Clitoria ternatea</name>
    <name type="common">Butterfly pea</name>
    <dbReference type="NCBI Taxonomy" id="43366"/>
    <lineage>
        <taxon>Eukaryota</taxon>
        <taxon>Viridiplantae</taxon>
        <taxon>Streptophyta</taxon>
        <taxon>Embryophyta</taxon>
        <taxon>Tracheophyta</taxon>
        <taxon>Spermatophyta</taxon>
        <taxon>Magnoliopsida</taxon>
        <taxon>eudicotyledons</taxon>
        <taxon>Gunneridae</taxon>
        <taxon>Pentapetalae</taxon>
        <taxon>rosids</taxon>
        <taxon>fabids</taxon>
        <taxon>Fabales</taxon>
        <taxon>Fabaceae</taxon>
        <taxon>Papilionoideae</taxon>
        <taxon>50 kb inversion clade</taxon>
        <taxon>NPAAA clade</taxon>
        <taxon>indigoferoid/millettioid clade</taxon>
        <taxon>Phaseoleae</taxon>
        <taxon>Clitoria</taxon>
    </lineage>
</organism>
<evidence type="ECO:0000313" key="1">
    <source>
        <dbReference type="EMBL" id="KAK7303131.1"/>
    </source>
</evidence>
<dbReference type="EMBL" id="JAYKXN010000003">
    <property type="protein sequence ID" value="KAK7303131.1"/>
    <property type="molecule type" value="Genomic_DNA"/>
</dbReference>
<accession>A0AAN9JRR8</accession>
<comment type="caution">
    <text evidence="1">The sequence shown here is derived from an EMBL/GenBank/DDBJ whole genome shotgun (WGS) entry which is preliminary data.</text>
</comment>
<gene>
    <name evidence="1" type="ORF">RJT34_14032</name>
</gene>
<dbReference type="AlphaFoldDB" id="A0AAN9JRR8"/>
<dbReference type="Proteomes" id="UP001359559">
    <property type="component" value="Unassembled WGS sequence"/>
</dbReference>
<proteinExistence type="predicted"/>
<protein>
    <submittedName>
        <fullName evidence="1">Uncharacterized protein</fullName>
    </submittedName>
</protein>